<evidence type="ECO:0000256" key="1">
    <source>
        <dbReference type="SAM" id="Phobius"/>
    </source>
</evidence>
<accession>A0A0V0WUW0</accession>
<dbReference type="EMBL" id="JYDQ01005459">
    <property type="protein sequence ID" value="KRX79472.1"/>
    <property type="molecule type" value="Genomic_DNA"/>
</dbReference>
<proteinExistence type="predicted"/>
<keyword evidence="1" id="KW-1133">Transmembrane helix</keyword>
<comment type="caution">
    <text evidence="2">The sequence shown here is derived from an EMBL/GenBank/DDBJ whole genome shotgun (WGS) entry which is preliminary data.</text>
</comment>
<feature type="non-terminal residue" evidence="2">
    <location>
        <position position="44"/>
    </location>
</feature>
<gene>
    <name evidence="2" type="ORF">T12_11577</name>
</gene>
<keyword evidence="3" id="KW-1185">Reference proteome</keyword>
<evidence type="ECO:0000313" key="3">
    <source>
        <dbReference type="Proteomes" id="UP000054783"/>
    </source>
</evidence>
<feature type="transmembrane region" description="Helical" evidence="1">
    <location>
        <begin position="16"/>
        <end position="40"/>
    </location>
</feature>
<dbReference type="AlphaFoldDB" id="A0A0V0WUW0"/>
<evidence type="ECO:0000313" key="2">
    <source>
        <dbReference type="EMBL" id="KRX79472.1"/>
    </source>
</evidence>
<dbReference type="Proteomes" id="UP000054783">
    <property type="component" value="Unassembled WGS sequence"/>
</dbReference>
<keyword evidence="1" id="KW-0472">Membrane</keyword>
<sequence length="44" mass="5069">LSLNDRFHLYLQRASYLLMSVIACVCVGIPYVQFYGAFIVQCPR</sequence>
<feature type="non-terminal residue" evidence="2">
    <location>
        <position position="1"/>
    </location>
</feature>
<dbReference type="OrthoDB" id="5921740at2759"/>
<name>A0A0V0WUW0_9BILA</name>
<reference evidence="2 3" key="1">
    <citation type="submission" date="2015-01" db="EMBL/GenBank/DDBJ databases">
        <title>Evolution of Trichinella species and genotypes.</title>
        <authorList>
            <person name="Korhonen P.K."/>
            <person name="Edoardo P."/>
            <person name="Giuseppe L.R."/>
            <person name="Gasser R.B."/>
        </authorList>
    </citation>
    <scope>NUCLEOTIDE SEQUENCE [LARGE SCALE GENOMIC DNA]</scope>
    <source>
        <strain evidence="2">ISS2496</strain>
    </source>
</reference>
<keyword evidence="1" id="KW-0812">Transmembrane</keyword>
<organism evidence="2 3">
    <name type="scientific">Trichinella patagoniensis</name>
    <dbReference type="NCBI Taxonomy" id="990121"/>
    <lineage>
        <taxon>Eukaryota</taxon>
        <taxon>Metazoa</taxon>
        <taxon>Ecdysozoa</taxon>
        <taxon>Nematoda</taxon>
        <taxon>Enoplea</taxon>
        <taxon>Dorylaimia</taxon>
        <taxon>Trichinellida</taxon>
        <taxon>Trichinellidae</taxon>
        <taxon>Trichinella</taxon>
    </lineage>
</organism>
<protein>
    <submittedName>
        <fullName evidence="2">Uncharacterized protein</fullName>
    </submittedName>
</protein>